<protein>
    <submittedName>
        <fullName evidence="2">Uncharacterized protein</fullName>
    </submittedName>
</protein>
<organism evidence="2 3">
    <name type="scientific">Micromonospora globispora</name>
    <dbReference type="NCBI Taxonomy" id="1450148"/>
    <lineage>
        <taxon>Bacteria</taxon>
        <taxon>Bacillati</taxon>
        <taxon>Actinomycetota</taxon>
        <taxon>Actinomycetes</taxon>
        <taxon>Micromonosporales</taxon>
        <taxon>Micromonosporaceae</taxon>
        <taxon>Micromonospora</taxon>
    </lineage>
</organism>
<accession>A0A317JSM7</accession>
<proteinExistence type="predicted"/>
<name>A0A317JSM7_9ACTN</name>
<sequence length="90" mass="9057">MPPPGGRPPKTGADDAGRGPTVEAALADLARQVSAAGLRGPVTWTELSAASPDGRTSTWLLSVGGRARLTALVEHATDAELTATPDVPCA</sequence>
<evidence type="ECO:0000313" key="3">
    <source>
        <dbReference type="Proteomes" id="UP000245683"/>
    </source>
</evidence>
<dbReference type="EMBL" id="QGSV01000383">
    <property type="protein sequence ID" value="PWU43837.1"/>
    <property type="molecule type" value="Genomic_DNA"/>
</dbReference>
<reference evidence="3" key="1">
    <citation type="submission" date="2018-05" db="EMBL/GenBank/DDBJ databases">
        <title>Micromonospora globispora sp. nov. and Micromonospora rugosa sp. nov., isolated from marine sediment.</title>
        <authorList>
            <person name="Carro L."/>
            <person name="Aysel V."/>
            <person name="Cetin D."/>
            <person name="Igual J.M."/>
            <person name="Klenk H.-P."/>
            <person name="Trujillo M.E."/>
            <person name="Sahin N."/>
        </authorList>
    </citation>
    <scope>NUCLEOTIDE SEQUENCE [LARGE SCALE GENOMIC DNA]</scope>
    <source>
        <strain evidence="3">S2904</strain>
    </source>
</reference>
<comment type="caution">
    <text evidence="2">The sequence shown here is derived from an EMBL/GenBank/DDBJ whole genome shotgun (WGS) entry which is preliminary data.</text>
</comment>
<dbReference type="Proteomes" id="UP000245683">
    <property type="component" value="Unassembled WGS sequence"/>
</dbReference>
<feature type="region of interest" description="Disordered" evidence="1">
    <location>
        <begin position="1"/>
        <end position="20"/>
    </location>
</feature>
<gene>
    <name evidence="2" type="ORF">DLJ46_28965</name>
</gene>
<dbReference type="AlphaFoldDB" id="A0A317JSM7"/>
<evidence type="ECO:0000256" key="1">
    <source>
        <dbReference type="SAM" id="MobiDB-lite"/>
    </source>
</evidence>
<dbReference type="RefSeq" id="WP_109947702.1">
    <property type="nucleotide sequence ID" value="NZ_QGGF01000258.1"/>
</dbReference>
<keyword evidence="3" id="KW-1185">Reference proteome</keyword>
<evidence type="ECO:0000313" key="2">
    <source>
        <dbReference type="EMBL" id="PWU43837.1"/>
    </source>
</evidence>